<protein>
    <recommendedName>
        <fullName evidence="2">CBM20 domain-containing protein</fullName>
    </recommendedName>
</protein>
<feature type="region of interest" description="Disordered" evidence="1">
    <location>
        <begin position="414"/>
        <end position="458"/>
    </location>
</feature>
<dbReference type="PROSITE" id="PS51166">
    <property type="entry name" value="CBM20"/>
    <property type="match status" value="1"/>
</dbReference>
<dbReference type="GO" id="GO:2001070">
    <property type="term" value="F:starch binding"/>
    <property type="evidence" value="ECO:0007669"/>
    <property type="project" value="InterPro"/>
</dbReference>
<dbReference type="Gene3D" id="2.60.40.10">
    <property type="entry name" value="Immunoglobulins"/>
    <property type="match status" value="1"/>
</dbReference>
<evidence type="ECO:0000313" key="4">
    <source>
        <dbReference type="Proteomes" id="UP000032304"/>
    </source>
</evidence>
<evidence type="ECO:0000259" key="2">
    <source>
        <dbReference type="PROSITE" id="PS51166"/>
    </source>
</evidence>
<dbReference type="CDD" id="cd05467">
    <property type="entry name" value="CBM20"/>
    <property type="match status" value="1"/>
</dbReference>
<dbReference type="InterPro" id="IPR013783">
    <property type="entry name" value="Ig-like_fold"/>
</dbReference>
<evidence type="ECO:0000313" key="3">
    <source>
        <dbReference type="EMBL" id="KJB36895.1"/>
    </source>
</evidence>
<dbReference type="GO" id="GO:0016020">
    <property type="term" value="C:membrane"/>
    <property type="evidence" value="ECO:0007669"/>
    <property type="project" value="TreeGrafter"/>
</dbReference>
<dbReference type="InterPro" id="IPR002044">
    <property type="entry name" value="CBM20"/>
</dbReference>
<dbReference type="EMBL" id="CM001745">
    <property type="protein sequence ID" value="KJB36895.1"/>
    <property type="molecule type" value="Genomic_DNA"/>
</dbReference>
<dbReference type="eggNOG" id="ENOG502QU99">
    <property type="taxonomic scope" value="Eukaryota"/>
</dbReference>
<gene>
    <name evidence="3" type="ORF">B456_006G181700</name>
</gene>
<sequence length="490" mass="54959">MMIPIPLPSLSRSDKSNDFCEPQLKAASERARVTVVNWKMMKTLTSSCCSKPIIEKHNDVGFSCFKDLSLNRPQLCLFPSKDVVRIRSLHLLSLQHKRLHPLLSSQDSQVELETVETQPEQEIPSKTVNVRFQLEKECSFGEHFFIVGDHPMLGLWDPENAVPLTWSEGHVWTVELDVPVRVSIQFKFILKTSTGNLLWQPDPDRIFESRETETNNTIVVCEDWDKAEYQKIIEEEALTNQDGPLLDSEMAIVAENLTPPEEELVPDINHTSPGEEQLQALPEELATGNGDPSPEKPLAIVAENISYPTEDFIANAADDGVLDLKRTNYPDDEALDISNKNVLVAEDIGDISRATEEVEGNMIAYEGNPVLVPGLSPLTTVSTEEEMLSDDENSTINALIGVDEALDHNLSEHNNVQLDEKPEPEGEQSEEETTAVAKDDEEQLNQHIQEPPVAKEELPDVAPFHRNVLQSDVQWGRKTLQKLLNGLRFL</sequence>
<accession>A0A0D2T003</accession>
<name>A0A0D2T003_GOSRA</name>
<dbReference type="Gramene" id="KJB36895">
    <property type="protein sequence ID" value="KJB36895"/>
    <property type="gene ID" value="B456_006G181700"/>
</dbReference>
<dbReference type="InterPro" id="IPR013784">
    <property type="entry name" value="Carb-bd-like_fold"/>
</dbReference>
<dbReference type="PANTHER" id="PTHR15048">
    <property type="entry name" value="STARCH-BINDING DOMAIN-CONTAINING PROTEIN 1"/>
    <property type="match status" value="1"/>
</dbReference>
<dbReference type="PANTHER" id="PTHR15048:SF0">
    <property type="entry name" value="STARCH-BINDING DOMAIN-CONTAINING PROTEIN 1"/>
    <property type="match status" value="1"/>
</dbReference>
<dbReference type="Pfam" id="PF00686">
    <property type="entry name" value="CBM_20"/>
    <property type="match status" value="1"/>
</dbReference>
<organism evidence="3 4">
    <name type="scientific">Gossypium raimondii</name>
    <name type="common">Peruvian cotton</name>
    <name type="synonym">Gossypium klotzschianum subsp. raimondii</name>
    <dbReference type="NCBI Taxonomy" id="29730"/>
    <lineage>
        <taxon>Eukaryota</taxon>
        <taxon>Viridiplantae</taxon>
        <taxon>Streptophyta</taxon>
        <taxon>Embryophyta</taxon>
        <taxon>Tracheophyta</taxon>
        <taxon>Spermatophyta</taxon>
        <taxon>Magnoliopsida</taxon>
        <taxon>eudicotyledons</taxon>
        <taxon>Gunneridae</taxon>
        <taxon>Pentapetalae</taxon>
        <taxon>rosids</taxon>
        <taxon>malvids</taxon>
        <taxon>Malvales</taxon>
        <taxon>Malvaceae</taxon>
        <taxon>Malvoideae</taxon>
        <taxon>Gossypium</taxon>
    </lineage>
</organism>
<dbReference type="FunFam" id="2.60.40.10:FF:000552">
    <property type="entry name" value="Related to glucoamylase"/>
    <property type="match status" value="1"/>
</dbReference>
<reference evidence="3 4" key="1">
    <citation type="journal article" date="2012" name="Nature">
        <title>Repeated polyploidization of Gossypium genomes and the evolution of spinnable cotton fibres.</title>
        <authorList>
            <person name="Paterson A.H."/>
            <person name="Wendel J.F."/>
            <person name="Gundlach H."/>
            <person name="Guo H."/>
            <person name="Jenkins J."/>
            <person name="Jin D."/>
            <person name="Llewellyn D."/>
            <person name="Showmaker K.C."/>
            <person name="Shu S."/>
            <person name="Udall J."/>
            <person name="Yoo M.J."/>
            <person name="Byers R."/>
            <person name="Chen W."/>
            <person name="Doron-Faigenboim A."/>
            <person name="Duke M.V."/>
            <person name="Gong L."/>
            <person name="Grimwood J."/>
            <person name="Grover C."/>
            <person name="Grupp K."/>
            <person name="Hu G."/>
            <person name="Lee T.H."/>
            <person name="Li J."/>
            <person name="Lin L."/>
            <person name="Liu T."/>
            <person name="Marler B.S."/>
            <person name="Page J.T."/>
            <person name="Roberts A.W."/>
            <person name="Romanel E."/>
            <person name="Sanders W.S."/>
            <person name="Szadkowski E."/>
            <person name="Tan X."/>
            <person name="Tang H."/>
            <person name="Xu C."/>
            <person name="Wang J."/>
            <person name="Wang Z."/>
            <person name="Zhang D."/>
            <person name="Zhang L."/>
            <person name="Ashrafi H."/>
            <person name="Bedon F."/>
            <person name="Bowers J.E."/>
            <person name="Brubaker C.L."/>
            <person name="Chee P.W."/>
            <person name="Das S."/>
            <person name="Gingle A.R."/>
            <person name="Haigler C.H."/>
            <person name="Harker D."/>
            <person name="Hoffmann L.V."/>
            <person name="Hovav R."/>
            <person name="Jones D.C."/>
            <person name="Lemke C."/>
            <person name="Mansoor S."/>
            <person name="ur Rahman M."/>
            <person name="Rainville L.N."/>
            <person name="Rambani A."/>
            <person name="Reddy U.K."/>
            <person name="Rong J.K."/>
            <person name="Saranga Y."/>
            <person name="Scheffler B.E."/>
            <person name="Scheffler J.A."/>
            <person name="Stelly D.M."/>
            <person name="Triplett B.A."/>
            <person name="Van Deynze A."/>
            <person name="Vaslin M.F."/>
            <person name="Waghmare V.N."/>
            <person name="Walford S.A."/>
            <person name="Wright R.J."/>
            <person name="Zaki E.A."/>
            <person name="Zhang T."/>
            <person name="Dennis E.S."/>
            <person name="Mayer K.F."/>
            <person name="Peterson D.G."/>
            <person name="Rokhsar D.S."/>
            <person name="Wang X."/>
            <person name="Schmutz J."/>
        </authorList>
    </citation>
    <scope>NUCLEOTIDE SEQUENCE [LARGE SCALE GENOMIC DNA]</scope>
</reference>
<feature type="compositionally biased region" description="Acidic residues" evidence="1">
    <location>
        <begin position="425"/>
        <end position="443"/>
    </location>
</feature>
<proteinExistence type="predicted"/>
<keyword evidence="4" id="KW-1185">Reference proteome</keyword>
<feature type="domain" description="CBM20" evidence="2">
    <location>
        <begin position="122"/>
        <end position="226"/>
    </location>
</feature>
<dbReference type="SUPFAM" id="SSF49452">
    <property type="entry name" value="Starch-binding domain-like"/>
    <property type="match status" value="1"/>
</dbReference>
<dbReference type="STRING" id="29730.A0A0D2T003"/>
<dbReference type="Proteomes" id="UP000032304">
    <property type="component" value="Chromosome 6"/>
</dbReference>
<dbReference type="SMART" id="SM01065">
    <property type="entry name" value="CBM_2"/>
    <property type="match status" value="1"/>
</dbReference>
<evidence type="ECO:0000256" key="1">
    <source>
        <dbReference type="SAM" id="MobiDB-lite"/>
    </source>
</evidence>
<dbReference type="AlphaFoldDB" id="A0A0D2T003"/>